<keyword evidence="4" id="KW-1185">Reference proteome</keyword>
<feature type="signal peptide" evidence="1">
    <location>
        <begin position="1"/>
        <end position="26"/>
    </location>
</feature>
<keyword evidence="1" id="KW-0732">Signal</keyword>
<evidence type="ECO:0000256" key="1">
    <source>
        <dbReference type="SAM" id="SignalP"/>
    </source>
</evidence>
<dbReference type="Proteomes" id="UP001497457">
    <property type="component" value="Chromosome 3rd"/>
</dbReference>
<evidence type="ECO:0000313" key="4">
    <source>
        <dbReference type="Proteomes" id="UP001497457"/>
    </source>
</evidence>
<reference evidence="3 4" key="2">
    <citation type="submission" date="2024-10" db="EMBL/GenBank/DDBJ databases">
        <authorList>
            <person name="Ryan C."/>
        </authorList>
    </citation>
    <scope>NUCLEOTIDE SEQUENCE [LARGE SCALE GENOMIC DNA]</scope>
</reference>
<evidence type="ECO:0000313" key="2">
    <source>
        <dbReference type="EMBL" id="CAL5023773.1"/>
    </source>
</evidence>
<accession>A0ABC9ENP8</accession>
<dbReference type="AlphaFoldDB" id="A0ABC9ENP8"/>
<proteinExistence type="predicted"/>
<evidence type="ECO:0000313" key="3">
    <source>
        <dbReference type="EMBL" id="CAL5060061.1"/>
    </source>
</evidence>
<protein>
    <submittedName>
        <fullName evidence="3">Uncharacterized protein</fullName>
    </submittedName>
</protein>
<dbReference type="PROSITE" id="PS51257">
    <property type="entry name" value="PROKAR_LIPOPROTEIN"/>
    <property type="match status" value="1"/>
</dbReference>
<gene>
    <name evidence="2" type="ORF">URODEC1_LOCUS77154</name>
    <name evidence="3" type="ORF">URODEC1_LOCUS96972</name>
</gene>
<dbReference type="EMBL" id="OZ075113">
    <property type="protein sequence ID" value="CAL5023773.1"/>
    <property type="molecule type" value="Genomic_DNA"/>
</dbReference>
<name>A0ABC9ENP8_9POAL</name>
<dbReference type="EMBL" id="OZ075114">
    <property type="protein sequence ID" value="CAL5060061.1"/>
    <property type="molecule type" value="Genomic_DNA"/>
</dbReference>
<reference evidence="4" key="1">
    <citation type="submission" date="2024-06" db="EMBL/GenBank/DDBJ databases">
        <authorList>
            <person name="Ryan C."/>
        </authorList>
    </citation>
    <scope>NUCLEOTIDE SEQUENCE [LARGE SCALE GENOMIC DNA]</scope>
</reference>
<organism evidence="3 4">
    <name type="scientific">Urochloa decumbens</name>
    <dbReference type="NCBI Taxonomy" id="240449"/>
    <lineage>
        <taxon>Eukaryota</taxon>
        <taxon>Viridiplantae</taxon>
        <taxon>Streptophyta</taxon>
        <taxon>Embryophyta</taxon>
        <taxon>Tracheophyta</taxon>
        <taxon>Spermatophyta</taxon>
        <taxon>Magnoliopsida</taxon>
        <taxon>Liliopsida</taxon>
        <taxon>Poales</taxon>
        <taxon>Poaceae</taxon>
        <taxon>PACMAD clade</taxon>
        <taxon>Panicoideae</taxon>
        <taxon>Panicodae</taxon>
        <taxon>Paniceae</taxon>
        <taxon>Melinidinae</taxon>
        <taxon>Urochloa</taxon>
    </lineage>
</organism>
<sequence>MRSSHGGGRVCVLTAALFVLLFGCLALCVQCRSTLLKDRGETKSYPRNNHLTTPCPSSSMANSTSLVDESKINLVMCVYKGLRCVEGEPCYCCALEQPKPQCYYTHHECEAKCPFCYPPPCSPRGAEVQGRALQAGNNNVTL</sequence>
<dbReference type="Proteomes" id="UP001497457">
    <property type="component" value="Chromosome 4rd"/>
</dbReference>
<feature type="chain" id="PRO_5044721880" evidence="1">
    <location>
        <begin position="27"/>
        <end position="142"/>
    </location>
</feature>